<dbReference type="PANTHER" id="PTHR10039">
    <property type="entry name" value="AMELOGENIN"/>
    <property type="match status" value="1"/>
</dbReference>
<dbReference type="OrthoDB" id="3014077at2759"/>
<evidence type="ECO:0000313" key="4">
    <source>
        <dbReference type="Proteomes" id="UP000467700"/>
    </source>
</evidence>
<organism evidence="3 4">
    <name type="scientific">Cyclocybe aegerita</name>
    <name type="common">Black poplar mushroom</name>
    <name type="synonym">Agrocybe aegerita</name>
    <dbReference type="NCBI Taxonomy" id="1973307"/>
    <lineage>
        <taxon>Eukaryota</taxon>
        <taxon>Fungi</taxon>
        <taxon>Dikarya</taxon>
        <taxon>Basidiomycota</taxon>
        <taxon>Agaricomycotina</taxon>
        <taxon>Agaricomycetes</taxon>
        <taxon>Agaricomycetidae</taxon>
        <taxon>Agaricales</taxon>
        <taxon>Agaricineae</taxon>
        <taxon>Bolbitiaceae</taxon>
        <taxon>Cyclocybe</taxon>
    </lineage>
</organism>
<gene>
    <name evidence="3" type="ORF">AAE3_LOCUS7957</name>
</gene>
<dbReference type="Proteomes" id="UP000467700">
    <property type="component" value="Unassembled WGS sequence"/>
</dbReference>
<protein>
    <recommendedName>
        <fullName evidence="2">Nephrocystin 3-like N-terminal domain-containing protein</fullName>
    </recommendedName>
</protein>
<comment type="caution">
    <text evidence="3">The sequence shown here is derived from an EMBL/GenBank/DDBJ whole genome shotgun (WGS) entry which is preliminary data.</text>
</comment>
<accession>A0A8S0XLQ4</accession>
<keyword evidence="4" id="KW-1185">Reference proteome</keyword>
<reference evidence="3 4" key="1">
    <citation type="submission" date="2020-01" db="EMBL/GenBank/DDBJ databases">
        <authorList>
            <person name="Gupta K D."/>
        </authorList>
    </citation>
    <scope>NUCLEOTIDE SEQUENCE [LARGE SCALE GENOMIC DNA]</scope>
</reference>
<dbReference type="InterPro" id="IPR027417">
    <property type="entry name" value="P-loop_NTPase"/>
</dbReference>
<evidence type="ECO:0000259" key="2">
    <source>
        <dbReference type="Pfam" id="PF24883"/>
    </source>
</evidence>
<keyword evidence="1" id="KW-0677">Repeat</keyword>
<sequence length="464" mass="52548">MDLLREHSALAALLNSNERFDPPRCDEDTRAGIIQDVMAWINSDDHSASMTVLHGSAGAGKSALEQTIAERCLKEGILAASFFFSRTALNRSDGNTLIPTIAYQLAQLSRPFRQQVLEQVDRDPGVFELSREAQMEKLVIKCLEFRRPSRLRRYLRRLSFRTPDPLFLQRVVVIDGLDECSGHDVQCDLLRILASTILKLQLPIRILLAYRPESHLMHTLNHHPALKAIPVRRIDLGDDPHADADIHIFLVKEFQKIKDTHPLRAHLPPSWPGEAVISDLIAKASGRFIYMSTVMNYVRSLKHNPEVRLQVVLGLWPSQISSDRPFSQLDVLYSFIFSRVEDIDTVFRIFGILYLTTTSAAVFDLRLEVTTPAFLEQIFGVQPGEIELALDELLSLITIADRGQPIKILHASLFDFLLDEDRSGTFALDLALAHETLAIWRRKCIDDIEHKGSPPSLYFAIPCF</sequence>
<evidence type="ECO:0000313" key="3">
    <source>
        <dbReference type="EMBL" id="CAA7265663.1"/>
    </source>
</evidence>
<dbReference type="Pfam" id="PF24883">
    <property type="entry name" value="NPHP3_N"/>
    <property type="match status" value="1"/>
</dbReference>
<dbReference type="EMBL" id="CACVBS010000050">
    <property type="protein sequence ID" value="CAA7265663.1"/>
    <property type="molecule type" value="Genomic_DNA"/>
</dbReference>
<evidence type="ECO:0000256" key="1">
    <source>
        <dbReference type="ARBA" id="ARBA00022737"/>
    </source>
</evidence>
<dbReference type="AlphaFoldDB" id="A0A8S0XLQ4"/>
<feature type="domain" description="Nephrocystin 3-like N-terminal" evidence="2">
    <location>
        <begin position="37"/>
        <end position="209"/>
    </location>
</feature>
<dbReference type="PANTHER" id="PTHR10039:SF17">
    <property type="entry name" value="FUNGAL STAND N-TERMINAL GOODBYE DOMAIN-CONTAINING PROTEIN-RELATED"/>
    <property type="match status" value="1"/>
</dbReference>
<dbReference type="InterPro" id="IPR056884">
    <property type="entry name" value="NPHP3-like_N"/>
</dbReference>
<proteinExistence type="predicted"/>
<name>A0A8S0XLQ4_CYCAE</name>
<dbReference type="SUPFAM" id="SSF52540">
    <property type="entry name" value="P-loop containing nucleoside triphosphate hydrolases"/>
    <property type="match status" value="1"/>
</dbReference>